<evidence type="ECO:0000256" key="6">
    <source>
        <dbReference type="ARBA" id="ARBA00023136"/>
    </source>
</evidence>
<evidence type="ECO:0000259" key="9">
    <source>
        <dbReference type="Pfam" id="PF13559"/>
    </source>
</evidence>
<comment type="function">
    <text evidence="1 7">Required for growth under high-pressure and low-temperature conditions.</text>
</comment>
<evidence type="ECO:0000313" key="11">
    <source>
        <dbReference type="Proteomes" id="UP000319160"/>
    </source>
</evidence>
<evidence type="ECO:0000256" key="5">
    <source>
        <dbReference type="ARBA" id="ARBA00022989"/>
    </source>
</evidence>
<dbReference type="Proteomes" id="UP000319160">
    <property type="component" value="Unassembled WGS sequence"/>
</dbReference>
<name>A0A553HMW2_9PEZI</name>
<proteinExistence type="inferred from homology"/>
<dbReference type="AlphaFoldDB" id="A0A553HMW2"/>
<dbReference type="EMBL" id="VFLP01000070">
    <property type="protein sequence ID" value="TRX89289.1"/>
    <property type="molecule type" value="Genomic_DNA"/>
</dbReference>
<dbReference type="InterPro" id="IPR038869">
    <property type="entry name" value="DLT1"/>
</dbReference>
<dbReference type="PANTHER" id="PTHR40021">
    <property type="entry name" value="DEFECT AT LOW TEMPERATURE PROTEIN 1"/>
    <property type="match status" value="1"/>
</dbReference>
<keyword evidence="4 7" id="KW-0812">Transmembrane</keyword>
<accession>A0A553HMW2</accession>
<evidence type="ECO:0000256" key="1">
    <source>
        <dbReference type="ARBA" id="ARBA00002489"/>
    </source>
</evidence>
<comment type="caution">
    <text evidence="10">The sequence shown here is derived from an EMBL/GenBank/DDBJ whole genome shotgun (WGS) entry which is preliminary data.</text>
</comment>
<evidence type="ECO:0000256" key="4">
    <source>
        <dbReference type="ARBA" id="ARBA00022692"/>
    </source>
</evidence>
<dbReference type="STRING" id="2512241.A0A553HMW2"/>
<feature type="compositionally biased region" description="Polar residues" evidence="8">
    <location>
        <begin position="331"/>
        <end position="344"/>
    </location>
</feature>
<comment type="subcellular location">
    <subcellularLocation>
        <location evidence="7">Membrane</location>
        <topology evidence="7">Multi-pass membrane protein</topology>
    </subcellularLocation>
</comment>
<keyword evidence="11" id="KW-1185">Reference proteome</keyword>
<evidence type="ECO:0000313" key="10">
    <source>
        <dbReference type="EMBL" id="TRX89289.1"/>
    </source>
</evidence>
<dbReference type="PANTHER" id="PTHR40021:SF1">
    <property type="entry name" value="DEFECT AT LOW TEMPERATURE PROTEIN 1"/>
    <property type="match status" value="1"/>
</dbReference>
<feature type="domain" description="Protein-glutamine gamma-glutamyltransferase-like C-terminal" evidence="9">
    <location>
        <begin position="232"/>
        <end position="292"/>
    </location>
</feature>
<evidence type="ECO:0000256" key="2">
    <source>
        <dbReference type="ARBA" id="ARBA00005550"/>
    </source>
</evidence>
<evidence type="ECO:0000256" key="8">
    <source>
        <dbReference type="SAM" id="MobiDB-lite"/>
    </source>
</evidence>
<keyword evidence="5 7" id="KW-1133">Transmembrane helix</keyword>
<comment type="similarity">
    <text evidence="2 7">Belongs to the DLT1 family.</text>
</comment>
<sequence>MISTRLASRIAYNFVYGLLCFILTALLLVVPGDFIRQALTTTHQVINLIVIAIVYVITIIIVLFVYLLRLYVTRTVLASIPKPWIPTEKGDVNNEARNMIVGSLSDSAAIAWKARPRVITPAEALSIAADGATAVDNADVAQTRDTRRSLQLFRSKPPAAVGNEVSTTSPQPRPVWGEVEHYGWGSPASPDLPNLQYATVLAELPNLIEAKAVAQAPPDPDSALTPPVLDAEAVMLLQRAPNMTMRGYIAHLTELNVLPTSQDLAHFLDLYERVRFSGRPMSNATFRRLMHLFAELLRAMRPLDPAVLYDSRDDDSSNFRFDGHIDDDAPQDSNPTTRTSSIRSAYSFDRSSTHSSHHRAARLGVRNSSVGTRHQYRTAPTTPRSKVEGTCGSRSPSSTSSASSFTQSRRPYSVGQTSSVSLGSMSQGSVIRLAMAQDTGDLPYVLRLTDTL</sequence>
<gene>
    <name evidence="7" type="primary">DLT1</name>
    <name evidence="10" type="ORF">FHL15_009862</name>
</gene>
<feature type="region of interest" description="Disordered" evidence="8">
    <location>
        <begin position="320"/>
        <end position="422"/>
    </location>
</feature>
<evidence type="ECO:0000256" key="7">
    <source>
        <dbReference type="RuleBase" id="RU367100"/>
    </source>
</evidence>
<dbReference type="GO" id="GO:0016020">
    <property type="term" value="C:membrane"/>
    <property type="evidence" value="ECO:0007669"/>
    <property type="project" value="UniProtKB-SubCell"/>
</dbReference>
<reference evidence="11" key="1">
    <citation type="submission" date="2019-06" db="EMBL/GenBank/DDBJ databases">
        <title>Draft genome sequence of the griseofulvin-producing fungus Xylaria cubensis strain G536.</title>
        <authorList>
            <person name="Mead M.E."/>
            <person name="Raja H.A."/>
            <person name="Steenwyk J.L."/>
            <person name="Knowles S.L."/>
            <person name="Oberlies N.H."/>
            <person name="Rokas A."/>
        </authorList>
    </citation>
    <scope>NUCLEOTIDE SEQUENCE [LARGE SCALE GENOMIC DNA]</scope>
    <source>
        <strain evidence="11">G536</strain>
    </source>
</reference>
<dbReference type="OrthoDB" id="4096362at2759"/>
<feature type="compositionally biased region" description="Polar residues" evidence="8">
    <location>
        <begin position="366"/>
        <end position="384"/>
    </location>
</feature>
<protein>
    <recommendedName>
        <fullName evidence="3 7">Defect at low temperature protein 1</fullName>
    </recommendedName>
</protein>
<feature type="transmembrane region" description="Helical" evidence="7">
    <location>
        <begin position="12"/>
        <end position="32"/>
    </location>
</feature>
<organism evidence="10 11">
    <name type="scientific">Xylaria flabelliformis</name>
    <dbReference type="NCBI Taxonomy" id="2512241"/>
    <lineage>
        <taxon>Eukaryota</taxon>
        <taxon>Fungi</taxon>
        <taxon>Dikarya</taxon>
        <taxon>Ascomycota</taxon>
        <taxon>Pezizomycotina</taxon>
        <taxon>Sordariomycetes</taxon>
        <taxon>Xylariomycetidae</taxon>
        <taxon>Xylariales</taxon>
        <taxon>Xylariaceae</taxon>
        <taxon>Xylaria</taxon>
    </lineage>
</organism>
<feature type="transmembrane region" description="Helical" evidence="7">
    <location>
        <begin position="44"/>
        <end position="68"/>
    </location>
</feature>
<dbReference type="Pfam" id="PF13559">
    <property type="entry name" value="DUF4129"/>
    <property type="match status" value="1"/>
</dbReference>
<dbReference type="InterPro" id="IPR025403">
    <property type="entry name" value="TgpA-like_C"/>
</dbReference>
<keyword evidence="6 7" id="KW-0472">Membrane</keyword>
<evidence type="ECO:0000256" key="3">
    <source>
        <dbReference type="ARBA" id="ARBA00021353"/>
    </source>
</evidence>
<feature type="compositionally biased region" description="Low complexity" evidence="8">
    <location>
        <begin position="390"/>
        <end position="422"/>
    </location>
</feature>